<protein>
    <submittedName>
        <fullName evidence="4">Uncharacterized protein</fullName>
    </submittedName>
</protein>
<dbReference type="InParanoid" id="A0A7R8UU72"/>
<keyword evidence="3" id="KW-0964">Secreted</keyword>
<dbReference type="GO" id="GO:0035275">
    <property type="term" value="F:dibutyl phthalate binding"/>
    <property type="evidence" value="ECO:0007669"/>
    <property type="project" value="TreeGrafter"/>
</dbReference>
<dbReference type="Pfam" id="PF01395">
    <property type="entry name" value="PBP_GOBP"/>
    <property type="match status" value="1"/>
</dbReference>
<dbReference type="FunFam" id="1.10.238.20:FF:000001">
    <property type="entry name" value="General odorant-binding protein lush"/>
    <property type="match status" value="1"/>
</dbReference>
<dbReference type="AlphaFoldDB" id="A0A7R8UU72"/>
<keyword evidence="5" id="KW-1185">Reference proteome</keyword>
<evidence type="ECO:0000256" key="1">
    <source>
        <dbReference type="ARBA" id="ARBA00004613"/>
    </source>
</evidence>
<proteinExistence type="inferred from homology"/>
<dbReference type="GO" id="GO:0042048">
    <property type="term" value="P:olfactory behavior"/>
    <property type="evidence" value="ECO:0007669"/>
    <property type="project" value="TreeGrafter"/>
</dbReference>
<gene>
    <name evidence="4" type="ORF">HERILL_LOCUS9840</name>
</gene>
<dbReference type="Proteomes" id="UP000594454">
    <property type="component" value="Chromosome 4"/>
</dbReference>
<sequence length="115" mass="12892">MKKSAQMLRDVCQPKFKISDEVANGIKDGIVPDEQNVKCYINCVLEMMNSIKKGKLNYEASVKQIDLLLPDRLKDSFKAGLAACRNSIDGIRNHCEAATVLLKCLKANIPEFFFP</sequence>
<evidence type="ECO:0000313" key="5">
    <source>
        <dbReference type="Proteomes" id="UP000594454"/>
    </source>
</evidence>
<dbReference type="PANTHER" id="PTHR21364:SF2">
    <property type="entry name" value="GENERAL ODORANT-BINDING PROTEIN 19A"/>
    <property type="match status" value="1"/>
</dbReference>
<name>A0A7R8UU72_HERIL</name>
<dbReference type="EMBL" id="LR899012">
    <property type="protein sequence ID" value="CAD7087116.1"/>
    <property type="molecule type" value="Genomic_DNA"/>
</dbReference>
<evidence type="ECO:0000256" key="2">
    <source>
        <dbReference type="ARBA" id="ARBA00008098"/>
    </source>
</evidence>
<dbReference type="GO" id="GO:0005549">
    <property type="term" value="F:odorant binding"/>
    <property type="evidence" value="ECO:0007669"/>
    <property type="project" value="InterPro"/>
</dbReference>
<evidence type="ECO:0000313" key="4">
    <source>
        <dbReference type="EMBL" id="CAD7087116.1"/>
    </source>
</evidence>
<dbReference type="OrthoDB" id="6610259at2759"/>
<accession>A0A7R8UU72</accession>
<organism evidence="4 5">
    <name type="scientific">Hermetia illucens</name>
    <name type="common">Black soldier fly</name>
    <dbReference type="NCBI Taxonomy" id="343691"/>
    <lineage>
        <taxon>Eukaryota</taxon>
        <taxon>Metazoa</taxon>
        <taxon>Ecdysozoa</taxon>
        <taxon>Arthropoda</taxon>
        <taxon>Hexapoda</taxon>
        <taxon>Insecta</taxon>
        <taxon>Pterygota</taxon>
        <taxon>Neoptera</taxon>
        <taxon>Endopterygota</taxon>
        <taxon>Diptera</taxon>
        <taxon>Brachycera</taxon>
        <taxon>Stratiomyomorpha</taxon>
        <taxon>Stratiomyidae</taxon>
        <taxon>Hermetiinae</taxon>
        <taxon>Hermetia</taxon>
    </lineage>
</organism>
<dbReference type="SUPFAM" id="SSF47565">
    <property type="entry name" value="Insect pheromone/odorant-binding proteins"/>
    <property type="match status" value="1"/>
</dbReference>
<comment type="subcellular location">
    <subcellularLocation>
        <location evidence="1">Secreted</location>
    </subcellularLocation>
</comment>
<dbReference type="GO" id="GO:0007608">
    <property type="term" value="P:sensory perception of smell"/>
    <property type="evidence" value="ECO:0007669"/>
    <property type="project" value="TreeGrafter"/>
</dbReference>
<dbReference type="GO" id="GO:0005576">
    <property type="term" value="C:extracellular region"/>
    <property type="evidence" value="ECO:0007669"/>
    <property type="project" value="UniProtKB-SubCell"/>
</dbReference>
<reference evidence="4 5" key="1">
    <citation type="submission" date="2020-11" db="EMBL/GenBank/DDBJ databases">
        <authorList>
            <person name="Wallbank WR R."/>
            <person name="Pardo Diaz C."/>
            <person name="Kozak K."/>
            <person name="Martin S."/>
            <person name="Jiggins C."/>
            <person name="Moest M."/>
            <person name="Warren A I."/>
            <person name="Generalovic N T."/>
            <person name="Byers J.R.P. K."/>
            <person name="Montejo-Kovacevich G."/>
            <person name="Yen C E."/>
        </authorList>
    </citation>
    <scope>NUCLEOTIDE SEQUENCE [LARGE SCALE GENOMIC DNA]</scope>
</reference>
<dbReference type="CDD" id="cd23992">
    <property type="entry name" value="PBP_GOBP"/>
    <property type="match status" value="1"/>
</dbReference>
<evidence type="ECO:0000256" key="3">
    <source>
        <dbReference type="ARBA" id="ARBA00022525"/>
    </source>
</evidence>
<dbReference type="PANTHER" id="PTHR21364">
    <property type="entry name" value="GENERAL ODORANT-BINDING PROTEIN 19A"/>
    <property type="match status" value="1"/>
</dbReference>
<dbReference type="FunCoup" id="A0A7R8UU72">
    <property type="interactions" value="34"/>
</dbReference>
<dbReference type="Gene3D" id="1.10.238.20">
    <property type="entry name" value="Pheromone/general odorant binding protein domain"/>
    <property type="match status" value="1"/>
</dbReference>
<dbReference type="InterPro" id="IPR036728">
    <property type="entry name" value="PBP_GOBP_sf"/>
</dbReference>
<dbReference type="InterPro" id="IPR006170">
    <property type="entry name" value="PBP/GOBP"/>
</dbReference>
<dbReference type="SMART" id="SM00708">
    <property type="entry name" value="PhBP"/>
    <property type="match status" value="1"/>
</dbReference>
<comment type="similarity">
    <text evidence="2">Belongs to the PBP/GOBP family.</text>
</comment>